<proteinExistence type="predicted"/>
<name>A0A0F9KJ69_9ZZZZ</name>
<feature type="transmembrane region" description="Helical" evidence="1">
    <location>
        <begin position="30"/>
        <end position="51"/>
    </location>
</feature>
<reference evidence="2" key="1">
    <citation type="journal article" date="2015" name="Nature">
        <title>Complex archaea that bridge the gap between prokaryotes and eukaryotes.</title>
        <authorList>
            <person name="Spang A."/>
            <person name="Saw J.H."/>
            <person name="Jorgensen S.L."/>
            <person name="Zaremba-Niedzwiedzka K."/>
            <person name="Martijn J."/>
            <person name="Lind A.E."/>
            <person name="van Eijk R."/>
            <person name="Schleper C."/>
            <person name="Guy L."/>
            <person name="Ettema T.J."/>
        </authorList>
    </citation>
    <scope>NUCLEOTIDE SEQUENCE</scope>
</reference>
<keyword evidence="1" id="KW-0472">Membrane</keyword>
<evidence type="ECO:0000256" key="1">
    <source>
        <dbReference type="SAM" id="Phobius"/>
    </source>
</evidence>
<gene>
    <name evidence="2" type="ORF">LCGC14_1322140</name>
</gene>
<dbReference type="AlphaFoldDB" id="A0A0F9KJ69"/>
<evidence type="ECO:0000313" key="2">
    <source>
        <dbReference type="EMBL" id="KKM82189.1"/>
    </source>
</evidence>
<protein>
    <submittedName>
        <fullName evidence="2">Uncharacterized protein</fullName>
    </submittedName>
</protein>
<sequence>MEILKAIAYAGFGLLMYKIASAFLSNFFPVLAGIVGLSLLFWAVEVLPGAIRRGKKNKL</sequence>
<dbReference type="EMBL" id="LAZR01007901">
    <property type="protein sequence ID" value="KKM82189.1"/>
    <property type="molecule type" value="Genomic_DNA"/>
</dbReference>
<keyword evidence="1" id="KW-0812">Transmembrane</keyword>
<keyword evidence="1" id="KW-1133">Transmembrane helix</keyword>
<organism evidence="2">
    <name type="scientific">marine sediment metagenome</name>
    <dbReference type="NCBI Taxonomy" id="412755"/>
    <lineage>
        <taxon>unclassified sequences</taxon>
        <taxon>metagenomes</taxon>
        <taxon>ecological metagenomes</taxon>
    </lineage>
</organism>
<accession>A0A0F9KJ69</accession>
<feature type="transmembrane region" description="Helical" evidence="1">
    <location>
        <begin position="7"/>
        <end position="24"/>
    </location>
</feature>
<comment type="caution">
    <text evidence="2">The sequence shown here is derived from an EMBL/GenBank/DDBJ whole genome shotgun (WGS) entry which is preliminary data.</text>
</comment>